<dbReference type="GO" id="GO:0005829">
    <property type="term" value="C:cytosol"/>
    <property type="evidence" value="ECO:0007669"/>
    <property type="project" value="TreeGrafter"/>
</dbReference>
<dbReference type="Gene3D" id="1.10.10.10">
    <property type="entry name" value="Winged helix-like DNA-binding domain superfamily/Winged helix DNA-binding domain"/>
    <property type="match status" value="1"/>
</dbReference>
<dbReference type="SUPFAM" id="SSF46785">
    <property type="entry name" value="Winged helix' DNA-binding domain"/>
    <property type="match status" value="1"/>
</dbReference>
<feature type="domain" description="HTH La-type RNA-binding" evidence="4">
    <location>
        <begin position="61"/>
        <end position="150"/>
    </location>
</feature>
<keyword evidence="1 2" id="KW-0694">RNA-binding</keyword>
<dbReference type="Pfam" id="PF05383">
    <property type="entry name" value="La"/>
    <property type="match status" value="1"/>
</dbReference>
<name>A0A9P5XAT4_9AGAR</name>
<dbReference type="GO" id="GO:0003677">
    <property type="term" value="F:DNA binding"/>
    <property type="evidence" value="ECO:0007669"/>
    <property type="project" value="UniProtKB-KW"/>
</dbReference>
<proteinExistence type="predicted"/>
<protein>
    <submittedName>
        <fullName evidence="5">Winged helix DNA-binding domain-containing protein</fullName>
    </submittedName>
</protein>
<dbReference type="SMART" id="SM00715">
    <property type="entry name" value="LA"/>
    <property type="match status" value="1"/>
</dbReference>
<evidence type="ECO:0000256" key="1">
    <source>
        <dbReference type="ARBA" id="ARBA00022884"/>
    </source>
</evidence>
<keyword evidence="5" id="KW-0238">DNA-binding</keyword>
<dbReference type="PANTHER" id="PTHR22792">
    <property type="entry name" value="LUPUS LA PROTEIN-RELATED"/>
    <property type="match status" value="1"/>
</dbReference>
<dbReference type="GO" id="GO:0003723">
    <property type="term" value="F:RNA binding"/>
    <property type="evidence" value="ECO:0007669"/>
    <property type="project" value="UniProtKB-UniRule"/>
</dbReference>
<dbReference type="GO" id="GO:0045727">
    <property type="term" value="P:positive regulation of translation"/>
    <property type="evidence" value="ECO:0007669"/>
    <property type="project" value="TreeGrafter"/>
</dbReference>
<dbReference type="InterPro" id="IPR036388">
    <property type="entry name" value="WH-like_DNA-bd_sf"/>
</dbReference>
<dbReference type="EMBL" id="MU151238">
    <property type="protein sequence ID" value="KAF9446577.1"/>
    <property type="molecule type" value="Genomic_DNA"/>
</dbReference>
<dbReference type="InterPro" id="IPR006630">
    <property type="entry name" value="La_HTH"/>
</dbReference>
<dbReference type="AlphaFoldDB" id="A0A9P5XAT4"/>
<feature type="compositionally biased region" description="Polar residues" evidence="3">
    <location>
        <begin position="165"/>
        <end position="179"/>
    </location>
</feature>
<dbReference type="PROSITE" id="PS50961">
    <property type="entry name" value="HTH_LA"/>
    <property type="match status" value="1"/>
</dbReference>
<dbReference type="InterPro" id="IPR045180">
    <property type="entry name" value="La_dom_prot"/>
</dbReference>
<keyword evidence="6" id="KW-1185">Reference proteome</keyword>
<reference evidence="5" key="1">
    <citation type="submission" date="2020-11" db="EMBL/GenBank/DDBJ databases">
        <authorList>
            <consortium name="DOE Joint Genome Institute"/>
            <person name="Ahrendt S."/>
            <person name="Riley R."/>
            <person name="Andreopoulos W."/>
            <person name="Labutti K."/>
            <person name="Pangilinan J."/>
            <person name="Ruiz-Duenas F.J."/>
            <person name="Barrasa J.M."/>
            <person name="Sanchez-Garcia M."/>
            <person name="Camarero S."/>
            <person name="Miyauchi S."/>
            <person name="Serrano A."/>
            <person name="Linde D."/>
            <person name="Babiker R."/>
            <person name="Drula E."/>
            <person name="Ayuso-Fernandez I."/>
            <person name="Pacheco R."/>
            <person name="Padilla G."/>
            <person name="Ferreira P."/>
            <person name="Barriuso J."/>
            <person name="Kellner H."/>
            <person name="Castanera R."/>
            <person name="Alfaro M."/>
            <person name="Ramirez L."/>
            <person name="Pisabarro A.G."/>
            <person name="Kuo A."/>
            <person name="Tritt A."/>
            <person name="Lipzen A."/>
            <person name="He G."/>
            <person name="Yan M."/>
            <person name="Ng V."/>
            <person name="Cullen D."/>
            <person name="Martin F."/>
            <person name="Rosso M.-N."/>
            <person name="Henrissat B."/>
            <person name="Hibbett D."/>
            <person name="Martinez A.T."/>
            <person name="Grigoriev I.V."/>
        </authorList>
    </citation>
    <scope>NUCLEOTIDE SEQUENCE</scope>
    <source>
        <strain evidence="5">MF-IS2</strain>
    </source>
</reference>
<dbReference type="Proteomes" id="UP000807342">
    <property type="component" value="Unassembled WGS sequence"/>
</dbReference>
<evidence type="ECO:0000256" key="3">
    <source>
        <dbReference type="SAM" id="MobiDB-lite"/>
    </source>
</evidence>
<dbReference type="CDD" id="cd07323">
    <property type="entry name" value="LAM"/>
    <property type="match status" value="1"/>
</dbReference>
<accession>A0A9P5XAT4</accession>
<comment type="caution">
    <text evidence="5">The sequence shown here is derived from an EMBL/GenBank/DDBJ whole genome shotgun (WGS) entry which is preliminary data.</text>
</comment>
<gene>
    <name evidence="5" type="ORF">P691DRAFT_673278</name>
</gene>
<dbReference type="GO" id="GO:0010494">
    <property type="term" value="C:cytoplasmic stress granule"/>
    <property type="evidence" value="ECO:0007669"/>
    <property type="project" value="TreeGrafter"/>
</dbReference>
<dbReference type="InterPro" id="IPR036390">
    <property type="entry name" value="WH_DNA-bd_sf"/>
</dbReference>
<evidence type="ECO:0000313" key="5">
    <source>
        <dbReference type="EMBL" id="KAF9446577.1"/>
    </source>
</evidence>
<sequence>MGAPEYFAPPPPRPPLTTYIPTGFEPYAPPPPSQPVPLSASASGHGGHAAPPMPVPLSQIGFPLDPTRYYLLGQLEYYLSPQNMAQDFFLRKRMDSKGWIPIDLLASFNRVKQLTQEYQLVREVLMLSSLVQVREHFVRMGGWEQFVLPDAPKSVVEAEVGEDSGYSSYIPQHQHTYPHQQGEDGGVGGVPGVPQQEPGEWSHTSGVGVEGEEEGEEEDEEDDVVFVMGQDEGEGMWSHEKRA</sequence>
<organism evidence="5 6">
    <name type="scientific">Macrolepiota fuliginosa MF-IS2</name>
    <dbReference type="NCBI Taxonomy" id="1400762"/>
    <lineage>
        <taxon>Eukaryota</taxon>
        <taxon>Fungi</taxon>
        <taxon>Dikarya</taxon>
        <taxon>Basidiomycota</taxon>
        <taxon>Agaricomycotina</taxon>
        <taxon>Agaricomycetes</taxon>
        <taxon>Agaricomycetidae</taxon>
        <taxon>Agaricales</taxon>
        <taxon>Agaricineae</taxon>
        <taxon>Agaricaceae</taxon>
        <taxon>Macrolepiota</taxon>
    </lineage>
</organism>
<evidence type="ECO:0000313" key="6">
    <source>
        <dbReference type="Proteomes" id="UP000807342"/>
    </source>
</evidence>
<dbReference type="PANTHER" id="PTHR22792:SF132">
    <property type="entry name" value="LA-RELATED PROTEIN 1"/>
    <property type="match status" value="1"/>
</dbReference>
<dbReference type="OrthoDB" id="340227at2759"/>
<evidence type="ECO:0000259" key="4">
    <source>
        <dbReference type="PROSITE" id="PS50961"/>
    </source>
</evidence>
<feature type="region of interest" description="Disordered" evidence="3">
    <location>
        <begin position="1"/>
        <end position="50"/>
    </location>
</feature>
<feature type="compositionally biased region" description="Acidic residues" evidence="3">
    <location>
        <begin position="210"/>
        <end position="224"/>
    </location>
</feature>
<feature type="region of interest" description="Disordered" evidence="3">
    <location>
        <begin position="165"/>
        <end position="243"/>
    </location>
</feature>
<evidence type="ECO:0000256" key="2">
    <source>
        <dbReference type="PROSITE-ProRule" id="PRU00332"/>
    </source>
</evidence>